<dbReference type="InterPro" id="IPR006016">
    <property type="entry name" value="UspA"/>
</dbReference>
<dbReference type="RefSeq" id="WP_160383487.1">
    <property type="nucleotide sequence ID" value="NZ_WNXQ01000009.1"/>
</dbReference>
<sequence>MYKNILVAVKLEHARPAAPLLRRAAAVAEKGAVLTVMTVVPEISDNLKVLPEDSQPLLDKYVDGCDLDGIEVRTMLRKGSPHRLIPQVAEELDADLIVMNSHNPRIRDYLLGSTAGHVVTHAQCNVLVIRQNAG</sequence>
<evidence type="ECO:0000259" key="2">
    <source>
        <dbReference type="Pfam" id="PF00582"/>
    </source>
</evidence>
<dbReference type="InterPro" id="IPR014729">
    <property type="entry name" value="Rossmann-like_a/b/a_fold"/>
</dbReference>
<accession>A0A844W807</accession>
<dbReference type="PANTHER" id="PTHR46268">
    <property type="entry name" value="STRESS RESPONSE PROTEIN NHAX"/>
    <property type="match status" value="1"/>
</dbReference>
<dbReference type="EMBL" id="WNXQ01000009">
    <property type="protein sequence ID" value="MWB79275.1"/>
    <property type="molecule type" value="Genomic_DNA"/>
</dbReference>
<reference evidence="3 4" key="1">
    <citation type="submission" date="2019-11" db="EMBL/GenBank/DDBJ databases">
        <title>Pseudooceanicola pacifica sp. nov., isolated from deep-sea sediment of the Pacific Ocean.</title>
        <authorList>
            <person name="Lyu L."/>
        </authorList>
    </citation>
    <scope>NUCLEOTIDE SEQUENCE [LARGE SCALE GENOMIC DNA]</scope>
    <source>
        <strain evidence="3 4">216_PA32_1</strain>
    </source>
</reference>
<comment type="caution">
    <text evidence="3">The sequence shown here is derived from an EMBL/GenBank/DDBJ whole genome shotgun (WGS) entry which is preliminary data.</text>
</comment>
<feature type="domain" description="UspA" evidence="2">
    <location>
        <begin position="1"/>
        <end position="130"/>
    </location>
</feature>
<evidence type="ECO:0000313" key="3">
    <source>
        <dbReference type="EMBL" id="MWB79275.1"/>
    </source>
</evidence>
<evidence type="ECO:0000256" key="1">
    <source>
        <dbReference type="ARBA" id="ARBA00008791"/>
    </source>
</evidence>
<dbReference type="Gene3D" id="3.40.50.620">
    <property type="entry name" value="HUPs"/>
    <property type="match status" value="1"/>
</dbReference>
<gene>
    <name evidence="3" type="ORF">GLS40_14640</name>
</gene>
<protein>
    <submittedName>
        <fullName evidence="3">Universal stress protein</fullName>
    </submittedName>
</protein>
<dbReference type="Pfam" id="PF00582">
    <property type="entry name" value="Usp"/>
    <property type="match status" value="1"/>
</dbReference>
<dbReference type="CDD" id="cd00293">
    <property type="entry name" value="USP-like"/>
    <property type="match status" value="1"/>
</dbReference>
<dbReference type="AlphaFoldDB" id="A0A844W807"/>
<dbReference type="Proteomes" id="UP000443843">
    <property type="component" value="Unassembled WGS sequence"/>
</dbReference>
<comment type="similarity">
    <text evidence="1">Belongs to the universal stress protein A family.</text>
</comment>
<dbReference type="SUPFAM" id="SSF52402">
    <property type="entry name" value="Adenine nucleotide alpha hydrolases-like"/>
    <property type="match status" value="1"/>
</dbReference>
<dbReference type="PRINTS" id="PR01438">
    <property type="entry name" value="UNVRSLSTRESS"/>
</dbReference>
<dbReference type="InterPro" id="IPR006015">
    <property type="entry name" value="Universal_stress_UspA"/>
</dbReference>
<dbReference type="PANTHER" id="PTHR46268:SF6">
    <property type="entry name" value="UNIVERSAL STRESS PROTEIN UP12"/>
    <property type="match status" value="1"/>
</dbReference>
<keyword evidence="4" id="KW-1185">Reference proteome</keyword>
<evidence type="ECO:0000313" key="4">
    <source>
        <dbReference type="Proteomes" id="UP000443843"/>
    </source>
</evidence>
<organism evidence="3 4">
    <name type="scientific">Pseudooceanicola pacificus</name>
    <dbReference type="NCBI Taxonomy" id="2676438"/>
    <lineage>
        <taxon>Bacteria</taxon>
        <taxon>Pseudomonadati</taxon>
        <taxon>Pseudomonadota</taxon>
        <taxon>Alphaproteobacteria</taxon>
        <taxon>Rhodobacterales</taxon>
        <taxon>Paracoccaceae</taxon>
        <taxon>Pseudooceanicola</taxon>
    </lineage>
</organism>
<proteinExistence type="inferred from homology"/>
<name>A0A844W807_9RHOB</name>